<comment type="caution">
    <text evidence="3">The sequence shown here is derived from an EMBL/GenBank/DDBJ whole genome shotgun (WGS) entry which is preliminary data.</text>
</comment>
<keyword evidence="4" id="KW-1185">Reference proteome</keyword>
<feature type="chain" id="PRO_5045640568" evidence="2">
    <location>
        <begin position="21"/>
        <end position="403"/>
    </location>
</feature>
<reference evidence="3 4" key="1">
    <citation type="journal article" date="2022" name="G3 (Bethesda)">
        <title>Enemy or ally: a genomic approach to elucidate the lifestyle of Phyllosticta citrichinaensis.</title>
        <authorList>
            <person name="Buijs V.A."/>
            <person name="Groenewald J.Z."/>
            <person name="Haridas S."/>
            <person name="LaButti K.M."/>
            <person name="Lipzen A."/>
            <person name="Martin F.M."/>
            <person name="Barry K."/>
            <person name="Grigoriev I.V."/>
            <person name="Crous P.W."/>
            <person name="Seidl M.F."/>
        </authorList>
    </citation>
    <scope>NUCLEOTIDE SEQUENCE [LARGE SCALE GENOMIC DNA]</scope>
    <source>
        <strain evidence="3 4">CBS 129764</strain>
    </source>
</reference>
<dbReference type="PANTHER" id="PTHR31956:SF15">
    <property type="entry name" value="ACID PHOSPHATASE PHOA"/>
    <property type="match status" value="1"/>
</dbReference>
<dbReference type="EMBL" id="JBBWUH010000009">
    <property type="protein sequence ID" value="KAK8157178.1"/>
    <property type="molecule type" value="Genomic_DNA"/>
</dbReference>
<protein>
    <submittedName>
        <fullName evidence="3">Phosphoesterase-like protein</fullName>
    </submittedName>
</protein>
<dbReference type="InterPro" id="IPR017850">
    <property type="entry name" value="Alkaline_phosphatase_core_sf"/>
</dbReference>
<dbReference type="Gene3D" id="3.40.720.10">
    <property type="entry name" value="Alkaline Phosphatase, subunit A"/>
    <property type="match status" value="1"/>
</dbReference>
<evidence type="ECO:0000313" key="3">
    <source>
        <dbReference type="EMBL" id="KAK8157178.1"/>
    </source>
</evidence>
<dbReference type="Pfam" id="PF04185">
    <property type="entry name" value="Phosphoesterase"/>
    <property type="match status" value="1"/>
</dbReference>
<proteinExistence type="predicted"/>
<gene>
    <name evidence="3" type="ORF">IWX90DRAFT_489388</name>
</gene>
<dbReference type="PANTHER" id="PTHR31956">
    <property type="entry name" value="NON-SPECIFIC PHOSPHOLIPASE C4-RELATED"/>
    <property type="match status" value="1"/>
</dbReference>
<organism evidence="3 4">
    <name type="scientific">Phyllosticta citrichinensis</name>
    <dbReference type="NCBI Taxonomy" id="1130410"/>
    <lineage>
        <taxon>Eukaryota</taxon>
        <taxon>Fungi</taxon>
        <taxon>Dikarya</taxon>
        <taxon>Ascomycota</taxon>
        <taxon>Pezizomycotina</taxon>
        <taxon>Dothideomycetes</taxon>
        <taxon>Dothideomycetes incertae sedis</taxon>
        <taxon>Botryosphaeriales</taxon>
        <taxon>Phyllostictaceae</taxon>
        <taxon>Phyllosticta</taxon>
    </lineage>
</organism>
<accession>A0ABR1XJ75</accession>
<feature type="signal peptide" evidence="2">
    <location>
        <begin position="1"/>
        <end position="20"/>
    </location>
</feature>
<dbReference type="Proteomes" id="UP001456524">
    <property type="component" value="Unassembled WGS sequence"/>
</dbReference>
<dbReference type="InterPro" id="IPR007312">
    <property type="entry name" value="Phosphoesterase"/>
</dbReference>
<name>A0ABR1XJ75_9PEZI</name>
<sequence length="403" mass="45015">MPSFSVACLLALNALVGVGALPHIPRSNRLHARNTTWVPGKAFDRIAIIWLENTDYDKAVGDPSLAWLAAKGITLDSYHAVTHPSQPNYLASISGDYQGMNHDDLSNFPSNVSTVLDLLEAKGISWGEYQEDMPYTGFTGLEYLNQVNGANDYVRKHNPAVSFENVNLHEERLANIKNTTLFWEDLEADTLPQWMFITPNMTSDGHDSSVTVAGTWTRTFLEPLLNNTKFMKNTLVLVTFDENETYTIQNRVLAILLGDAVPKELVGTTDSSFYDHYSEIASVEANWGLDTLGRFDVGANVFSIVAEKTGDTLREWSGATALDQHFFNYSYPGYFNDISGKNRSFIAPNVDATYAGRQVHPSIIDTWKNSTLPTYYSTDLEIPDGYNLPEEQGYCPPPAFFRF</sequence>
<evidence type="ECO:0000256" key="2">
    <source>
        <dbReference type="SAM" id="SignalP"/>
    </source>
</evidence>
<evidence type="ECO:0000313" key="4">
    <source>
        <dbReference type="Proteomes" id="UP001456524"/>
    </source>
</evidence>
<evidence type="ECO:0000256" key="1">
    <source>
        <dbReference type="ARBA" id="ARBA00022801"/>
    </source>
</evidence>
<keyword evidence="1" id="KW-0378">Hydrolase</keyword>
<keyword evidence="2" id="KW-0732">Signal</keyword>